<dbReference type="GO" id="GO:0005524">
    <property type="term" value="F:ATP binding"/>
    <property type="evidence" value="ECO:0007669"/>
    <property type="project" value="UniProtKB-KW"/>
</dbReference>
<keyword evidence="3" id="KW-0347">Helicase</keyword>
<protein>
    <submittedName>
        <fullName evidence="8">AAA_12 domain-containing protein</fullName>
    </submittedName>
</protein>
<dbReference type="Pfam" id="PF13087">
    <property type="entry name" value="AAA_12"/>
    <property type="match status" value="1"/>
</dbReference>
<accession>A0A183BUP6</accession>
<dbReference type="GO" id="GO:0016787">
    <property type="term" value="F:hydrolase activity"/>
    <property type="evidence" value="ECO:0007669"/>
    <property type="project" value="UniProtKB-KW"/>
</dbReference>
<evidence type="ECO:0000256" key="1">
    <source>
        <dbReference type="ARBA" id="ARBA00022741"/>
    </source>
</evidence>
<keyword evidence="1" id="KW-0547">Nucleotide-binding</keyword>
<keyword evidence="2" id="KW-0378">Hydrolase</keyword>
<dbReference type="SUPFAM" id="SSF52540">
    <property type="entry name" value="P-loop containing nucleoside triphosphate hydrolases"/>
    <property type="match status" value="1"/>
</dbReference>
<reference evidence="7" key="2">
    <citation type="submission" date="2014-05" db="EMBL/GenBank/DDBJ databases">
        <title>The genome and life-stage specific transcriptomes of Globodera pallida elucidate key aspects of plant parasitism by a cyst nematode.</title>
        <authorList>
            <person name="Cotton J.A."/>
            <person name="Lilley C.J."/>
            <person name="Jones L.M."/>
            <person name="Kikuchi T."/>
            <person name="Reid A.J."/>
            <person name="Thorpe P."/>
            <person name="Tsai I.J."/>
            <person name="Beasley H."/>
            <person name="Blok V."/>
            <person name="Cock P.J.A."/>
            <person name="Van den Akker S.E."/>
            <person name="Holroyd N."/>
            <person name="Hunt M."/>
            <person name="Mantelin S."/>
            <person name="Naghra H."/>
            <person name="Pain A."/>
            <person name="Palomares-Rius J.E."/>
            <person name="Zarowiecki M."/>
            <person name="Berriman M."/>
            <person name="Jones J.T."/>
            <person name="Urwin P.E."/>
        </authorList>
    </citation>
    <scope>NUCLEOTIDE SEQUENCE [LARGE SCALE GENOMIC DNA]</scope>
    <source>
        <strain evidence="7">Lindley</strain>
    </source>
</reference>
<evidence type="ECO:0000256" key="3">
    <source>
        <dbReference type="ARBA" id="ARBA00022806"/>
    </source>
</evidence>
<evidence type="ECO:0000259" key="6">
    <source>
        <dbReference type="Pfam" id="PF13087"/>
    </source>
</evidence>
<evidence type="ECO:0000313" key="8">
    <source>
        <dbReference type="WBParaSite" id="GPLIN_000433200"/>
    </source>
</evidence>
<dbReference type="GO" id="GO:0043139">
    <property type="term" value="F:5'-3' DNA helicase activity"/>
    <property type="evidence" value="ECO:0007669"/>
    <property type="project" value="TreeGrafter"/>
</dbReference>
<keyword evidence="4" id="KW-0067">ATP-binding</keyword>
<evidence type="ECO:0000256" key="4">
    <source>
        <dbReference type="ARBA" id="ARBA00022840"/>
    </source>
</evidence>
<dbReference type="InterPro" id="IPR027417">
    <property type="entry name" value="P-loop_NTPase"/>
</dbReference>
<evidence type="ECO:0000256" key="2">
    <source>
        <dbReference type="ARBA" id="ARBA00022801"/>
    </source>
</evidence>
<dbReference type="CDD" id="cd18808">
    <property type="entry name" value="SF1_C_Upf1"/>
    <property type="match status" value="1"/>
</dbReference>
<dbReference type="WBParaSite" id="GPLIN_000433200">
    <property type="protein sequence ID" value="GPLIN_000433200"/>
    <property type="gene ID" value="GPLIN_000433200"/>
</dbReference>
<evidence type="ECO:0000313" key="7">
    <source>
        <dbReference type="Proteomes" id="UP000050741"/>
    </source>
</evidence>
<dbReference type="Gene3D" id="3.40.50.300">
    <property type="entry name" value="P-loop containing nucleotide triphosphate hydrolases"/>
    <property type="match status" value="1"/>
</dbReference>
<feature type="region of interest" description="Disordered" evidence="5">
    <location>
        <begin position="1"/>
        <end position="70"/>
    </location>
</feature>
<dbReference type="InterPro" id="IPR041679">
    <property type="entry name" value="DNA2/NAM7-like_C"/>
</dbReference>
<dbReference type="Proteomes" id="UP000050741">
    <property type="component" value="Unassembled WGS sequence"/>
</dbReference>
<name>A0A183BUP6_GLOPA</name>
<feature type="compositionally biased region" description="Basic and acidic residues" evidence="5">
    <location>
        <begin position="20"/>
        <end position="32"/>
    </location>
</feature>
<proteinExistence type="predicted"/>
<dbReference type="InterPro" id="IPR050534">
    <property type="entry name" value="Coronavir_polyprotein_1ab"/>
</dbReference>
<feature type="region of interest" description="Disordered" evidence="5">
    <location>
        <begin position="699"/>
        <end position="719"/>
    </location>
</feature>
<dbReference type="AlphaFoldDB" id="A0A183BUP6"/>
<organism evidence="7 8">
    <name type="scientific">Globodera pallida</name>
    <name type="common">Potato cyst nematode worm</name>
    <name type="synonym">Heterodera pallida</name>
    <dbReference type="NCBI Taxonomy" id="36090"/>
    <lineage>
        <taxon>Eukaryota</taxon>
        <taxon>Metazoa</taxon>
        <taxon>Ecdysozoa</taxon>
        <taxon>Nematoda</taxon>
        <taxon>Chromadorea</taxon>
        <taxon>Rhabditida</taxon>
        <taxon>Tylenchina</taxon>
        <taxon>Tylenchomorpha</taxon>
        <taxon>Tylenchoidea</taxon>
        <taxon>Heteroderidae</taxon>
        <taxon>Heteroderinae</taxon>
        <taxon>Globodera</taxon>
    </lineage>
</organism>
<feature type="compositionally biased region" description="Basic and acidic residues" evidence="5">
    <location>
        <begin position="52"/>
        <end position="67"/>
    </location>
</feature>
<sequence>MLESSAFGLTVTVGAGEQQNDEKTPEGGRESVEIEQEGEAQPLESTSSITTGREKVVEETGKVKNKDLGPSVMCKKNGAEVGQVELEADEAESVFGNEGSAGSTGGSDHGRSGKAKKKNPTAFDVAVPGNELLQRLYPHQADPRLNLRSLTPGSLVRVTHVQIDRPDQIAIGPKELGENGIAAALSGCLLKAKAEAELFTINTKLFVLENRKNTLVVTFEHFEEVKRKFVNLAKVWEEDLAAKLMLSFQPARKHDTEADFDNIAEGLEASLVPGDSLRALENRMLLFEENLFSKMAKGDSSTSRIWSILFSQGVPTAAPQTSSEGQSSLTHPALERLEGGQKKTAELMLDANSRVVAQQAPPGSGKRFAEQIGTLIADRNVVVLDEAGQAPFTQFCATLSALPVIKKVLITGDRYQLAVNKQDIPEPLRQGFGLDTLNVDQAPAVDKTTLQTNYRSHRHIVECVEHMAYAPHGETLKPGPGDFRMLLDQMKLPVKDSPLLLINQSSPMEPEATSFSATNSGQTSTVMEFLEKLLGSFAGSVRVISLYAGQAAQIGKEIKARGMERAVISATADSMQGQEADVVVVATTVSRQQQWSDWQRENHWKNRKNEFWGDAQRVNVALSRGKHGLVVIGNLVELGESAIWSRFLSRALNFTVVTTPSVIECLTDSRCEYLREVLVDRTSNAGDAVAVVTFPHSAIPDPGSASDEVRDELEERADV</sequence>
<dbReference type="PANTHER" id="PTHR43788">
    <property type="entry name" value="DNA2/NAM7 HELICASE FAMILY MEMBER"/>
    <property type="match status" value="1"/>
</dbReference>
<evidence type="ECO:0000256" key="5">
    <source>
        <dbReference type="SAM" id="MobiDB-lite"/>
    </source>
</evidence>
<feature type="domain" description="DNA2/NAM7 helicase-like C-terminal" evidence="6">
    <location>
        <begin position="445"/>
        <end position="634"/>
    </location>
</feature>
<dbReference type="PANTHER" id="PTHR43788:SF16">
    <property type="entry name" value="HELICASE WITH ZINC FINGER 2"/>
    <property type="match status" value="1"/>
</dbReference>
<feature type="compositionally biased region" description="Acidic residues" evidence="5">
    <location>
        <begin position="709"/>
        <end position="719"/>
    </location>
</feature>
<dbReference type="InterPro" id="IPR047187">
    <property type="entry name" value="SF1_C_Upf1"/>
</dbReference>
<reference evidence="8" key="3">
    <citation type="submission" date="2016-06" db="UniProtKB">
        <authorList>
            <consortium name="WormBaseParasite"/>
        </authorList>
    </citation>
    <scope>IDENTIFICATION</scope>
</reference>
<reference evidence="7" key="1">
    <citation type="submission" date="2013-12" db="EMBL/GenBank/DDBJ databases">
        <authorList>
            <person name="Aslett M."/>
        </authorList>
    </citation>
    <scope>NUCLEOTIDE SEQUENCE [LARGE SCALE GENOMIC DNA]</scope>
    <source>
        <strain evidence="7">Lindley</strain>
    </source>
</reference>
<feature type="region of interest" description="Disordered" evidence="5">
    <location>
        <begin position="92"/>
        <end position="120"/>
    </location>
</feature>
<keyword evidence="7" id="KW-1185">Reference proteome</keyword>